<feature type="non-terminal residue" evidence="3">
    <location>
        <position position="1"/>
    </location>
</feature>
<evidence type="ECO:0000313" key="3">
    <source>
        <dbReference type="EMBL" id="CAH1790486.1"/>
    </source>
</evidence>
<evidence type="ECO:0000256" key="1">
    <source>
        <dbReference type="SAM" id="MobiDB-lite"/>
    </source>
</evidence>
<keyword evidence="4" id="KW-1185">Reference proteome</keyword>
<reference evidence="3" key="1">
    <citation type="submission" date="2022-03" db="EMBL/GenBank/DDBJ databases">
        <authorList>
            <person name="Martin C."/>
        </authorList>
    </citation>
    <scope>NUCLEOTIDE SEQUENCE</scope>
</reference>
<feature type="region of interest" description="Disordered" evidence="1">
    <location>
        <begin position="21"/>
        <end position="57"/>
    </location>
</feature>
<sequence length="145" mass="16468">MSEKLETPIDDHYYANLDEIQPAQKASKTETGDFNEYTTLGERNPEENKKNPTYDSLPKRQEEKPFLLKCKWKIIIAGAFIVNLLVECIVIGLIIGGVFQGETKDDIVTIRKEVSNLTAIIREQSSLTKNIISWKADIIDTLKII</sequence>
<evidence type="ECO:0000313" key="4">
    <source>
        <dbReference type="Proteomes" id="UP000749559"/>
    </source>
</evidence>
<feature type="compositionally biased region" description="Basic and acidic residues" evidence="1">
    <location>
        <begin position="43"/>
        <end position="57"/>
    </location>
</feature>
<dbReference type="EMBL" id="CAIIXF020000007">
    <property type="protein sequence ID" value="CAH1790486.1"/>
    <property type="molecule type" value="Genomic_DNA"/>
</dbReference>
<gene>
    <name evidence="3" type="ORF">OFUS_LOCUS15685</name>
</gene>
<keyword evidence="2" id="KW-0812">Transmembrane</keyword>
<comment type="caution">
    <text evidence="3">The sequence shown here is derived from an EMBL/GenBank/DDBJ whole genome shotgun (WGS) entry which is preliminary data.</text>
</comment>
<proteinExistence type="predicted"/>
<dbReference type="Proteomes" id="UP000749559">
    <property type="component" value="Unassembled WGS sequence"/>
</dbReference>
<keyword evidence="2" id="KW-1133">Transmembrane helix</keyword>
<keyword evidence="2" id="KW-0472">Membrane</keyword>
<organism evidence="3 4">
    <name type="scientific">Owenia fusiformis</name>
    <name type="common">Polychaete worm</name>
    <dbReference type="NCBI Taxonomy" id="6347"/>
    <lineage>
        <taxon>Eukaryota</taxon>
        <taxon>Metazoa</taxon>
        <taxon>Spiralia</taxon>
        <taxon>Lophotrochozoa</taxon>
        <taxon>Annelida</taxon>
        <taxon>Polychaeta</taxon>
        <taxon>Sedentaria</taxon>
        <taxon>Canalipalpata</taxon>
        <taxon>Sabellida</taxon>
        <taxon>Oweniida</taxon>
        <taxon>Oweniidae</taxon>
        <taxon>Owenia</taxon>
    </lineage>
</organism>
<protein>
    <submittedName>
        <fullName evidence="3">Uncharacterized protein</fullName>
    </submittedName>
</protein>
<accession>A0A8S4PB86</accession>
<evidence type="ECO:0000256" key="2">
    <source>
        <dbReference type="SAM" id="Phobius"/>
    </source>
</evidence>
<dbReference type="AlphaFoldDB" id="A0A8S4PB86"/>
<name>A0A8S4PB86_OWEFU</name>
<feature type="transmembrane region" description="Helical" evidence="2">
    <location>
        <begin position="74"/>
        <end position="99"/>
    </location>
</feature>